<dbReference type="Proteomes" id="UP000475214">
    <property type="component" value="Unassembled WGS sequence"/>
</dbReference>
<dbReference type="PROSITE" id="PS50977">
    <property type="entry name" value="HTH_TETR_2"/>
    <property type="match status" value="1"/>
</dbReference>
<evidence type="ECO:0000256" key="3">
    <source>
        <dbReference type="ARBA" id="ARBA00023163"/>
    </source>
</evidence>
<keyword evidence="7" id="KW-1185">Reference proteome</keyword>
<protein>
    <submittedName>
        <fullName evidence="6">TetR/AcrR family transcriptional regulator</fullName>
    </submittedName>
</protein>
<evidence type="ECO:0000313" key="7">
    <source>
        <dbReference type="Proteomes" id="UP000475214"/>
    </source>
</evidence>
<dbReference type="PANTHER" id="PTHR47506:SF1">
    <property type="entry name" value="HTH-TYPE TRANSCRIPTIONAL REGULATOR YJDC"/>
    <property type="match status" value="1"/>
</dbReference>
<dbReference type="InterPro" id="IPR036271">
    <property type="entry name" value="Tet_transcr_reg_TetR-rel_C_sf"/>
</dbReference>
<dbReference type="InterPro" id="IPR001647">
    <property type="entry name" value="HTH_TetR"/>
</dbReference>
<evidence type="ECO:0000313" key="6">
    <source>
        <dbReference type="EMBL" id="NEE04424.1"/>
    </source>
</evidence>
<dbReference type="Gene3D" id="1.10.357.10">
    <property type="entry name" value="Tetracycline Repressor, domain 2"/>
    <property type="match status" value="1"/>
</dbReference>
<dbReference type="EMBL" id="JAAGOA010000034">
    <property type="protein sequence ID" value="NEE04424.1"/>
    <property type="molecule type" value="Genomic_DNA"/>
</dbReference>
<feature type="DNA-binding region" description="H-T-H motif" evidence="4">
    <location>
        <begin position="32"/>
        <end position="51"/>
    </location>
</feature>
<keyword evidence="1" id="KW-0805">Transcription regulation</keyword>
<dbReference type="RefSeq" id="WP_163744945.1">
    <property type="nucleotide sequence ID" value="NZ_JAAGOA010000034.1"/>
</dbReference>
<accession>A0A6L9SID2</accession>
<evidence type="ECO:0000256" key="2">
    <source>
        <dbReference type="ARBA" id="ARBA00023125"/>
    </source>
</evidence>
<evidence type="ECO:0000256" key="4">
    <source>
        <dbReference type="PROSITE-ProRule" id="PRU00335"/>
    </source>
</evidence>
<comment type="caution">
    <text evidence="6">The sequence shown here is derived from an EMBL/GenBank/DDBJ whole genome shotgun (WGS) entry which is preliminary data.</text>
</comment>
<sequence length="205" mass="22029">MAERGRPRRFDRAAALRQAMWLFWEHGYEGTSISDLTTAMGIKAPSLYAAFGGKDELFREAVALYRDTDGSATDRALSGEPSARAAVEAMLRGNADLHVRADRPGGCMMVLAATNCSEKNVGIRDHLAQLRRQTVAAIEARLRRAQSEAELRPDVDVSAVAAFLGTVLHGMAVEARDGASKEQLDSIVESAMTAWDALVGGPKAA</sequence>
<name>A0A6L9SID2_9ACTN</name>
<dbReference type="SUPFAM" id="SSF46689">
    <property type="entry name" value="Homeodomain-like"/>
    <property type="match status" value="1"/>
</dbReference>
<keyword evidence="3" id="KW-0804">Transcription</keyword>
<evidence type="ECO:0000256" key="1">
    <source>
        <dbReference type="ARBA" id="ARBA00023015"/>
    </source>
</evidence>
<dbReference type="InterPro" id="IPR011075">
    <property type="entry name" value="TetR_C"/>
</dbReference>
<gene>
    <name evidence="6" type="ORF">G1H10_30080</name>
</gene>
<evidence type="ECO:0000259" key="5">
    <source>
        <dbReference type="PROSITE" id="PS50977"/>
    </source>
</evidence>
<reference evidence="6 7" key="1">
    <citation type="submission" date="2020-02" db="EMBL/GenBank/DDBJ databases">
        <authorList>
            <person name="Li X.-J."/>
            <person name="Han X.-M."/>
        </authorList>
    </citation>
    <scope>NUCLEOTIDE SEQUENCE [LARGE SCALE GENOMIC DNA]</scope>
    <source>
        <strain evidence="6 7">CCTCC AB 2017055</strain>
    </source>
</reference>
<feature type="domain" description="HTH tetR-type" evidence="5">
    <location>
        <begin position="9"/>
        <end position="69"/>
    </location>
</feature>
<dbReference type="InterPro" id="IPR009057">
    <property type="entry name" value="Homeodomain-like_sf"/>
</dbReference>
<dbReference type="SUPFAM" id="SSF48498">
    <property type="entry name" value="Tetracyclin repressor-like, C-terminal domain"/>
    <property type="match status" value="1"/>
</dbReference>
<keyword evidence="2 4" id="KW-0238">DNA-binding</keyword>
<dbReference type="GO" id="GO:0003677">
    <property type="term" value="F:DNA binding"/>
    <property type="evidence" value="ECO:0007669"/>
    <property type="project" value="UniProtKB-UniRule"/>
</dbReference>
<dbReference type="Pfam" id="PF00440">
    <property type="entry name" value="TetR_N"/>
    <property type="match status" value="1"/>
</dbReference>
<proteinExistence type="predicted"/>
<dbReference type="Pfam" id="PF16925">
    <property type="entry name" value="TetR_C_13"/>
    <property type="match status" value="1"/>
</dbReference>
<dbReference type="AlphaFoldDB" id="A0A6L9SID2"/>
<organism evidence="6 7">
    <name type="scientific">Phytoactinopolyspora halotolerans</name>
    <dbReference type="NCBI Taxonomy" id="1981512"/>
    <lineage>
        <taxon>Bacteria</taxon>
        <taxon>Bacillati</taxon>
        <taxon>Actinomycetota</taxon>
        <taxon>Actinomycetes</taxon>
        <taxon>Jiangellales</taxon>
        <taxon>Jiangellaceae</taxon>
        <taxon>Phytoactinopolyspora</taxon>
    </lineage>
</organism>
<dbReference type="PANTHER" id="PTHR47506">
    <property type="entry name" value="TRANSCRIPTIONAL REGULATORY PROTEIN"/>
    <property type="match status" value="1"/>
</dbReference>
<dbReference type="Gene3D" id="1.10.10.60">
    <property type="entry name" value="Homeodomain-like"/>
    <property type="match status" value="1"/>
</dbReference>